<evidence type="ECO:0000256" key="3">
    <source>
        <dbReference type="ARBA" id="ARBA00022574"/>
    </source>
</evidence>
<dbReference type="SUPFAM" id="SSF109925">
    <property type="entry name" value="Lissencephaly-1 protein (Lis-1, PAF-AH alpha) N-terminal domain"/>
    <property type="match status" value="1"/>
</dbReference>
<sequence>MSSSMLSDRQNEDLQRSMLSYLHASGMHDTYQELIRESGITDFDPTDPKAKWVGLLEKKWTSVIRLQKKIMDLESRNAALVAELASPTRATAGSSSSAPFLPRAPARHTLSSHRAPITRVAFHPTWTVLASASEDSTVKIWDWESGEFERTVKGHTKSVSDVDFDPKGNILATCSTDLTIKLWDPANEYKNTKTLHGHDHSVSSVRFMPTGEQLISASRDKTIRVWEVSTGYCVKTLTGHAEWVREVVPSDDGRWLISASNDQTARVWDFASGETKVELRGHDHVVECAVFAPVNAYAAIRELGGLTVAAGDTRAKAPGAFAATGSRDKTIMVWDTVSGQCVRTLAGHDNWVRALVFHPSGKYLLSASDDKTLRVWDLATGRCVKTVDAHGHFVTTLAWGRATVGGGGGAGAGAGTGPGGAGAGAGGGDGGEKDKANGSGAGKDEPRRINVIATGSVDQTIKSRRETRSLTRQIWTP</sequence>
<feature type="repeat" description="WD" evidence="12">
    <location>
        <begin position="110"/>
        <end position="151"/>
    </location>
</feature>
<dbReference type="OrthoDB" id="10264588at2759"/>
<evidence type="ECO:0000256" key="6">
    <source>
        <dbReference type="ARBA" id="ARBA00022737"/>
    </source>
</evidence>
<dbReference type="GO" id="GO:0005874">
    <property type="term" value="C:microtubule"/>
    <property type="evidence" value="ECO:0007669"/>
    <property type="project" value="UniProtKB-KW"/>
</dbReference>
<dbReference type="GO" id="GO:0000922">
    <property type="term" value="C:spindle pole"/>
    <property type="evidence" value="ECO:0007669"/>
    <property type="project" value="UniProtKB-SubCell"/>
</dbReference>
<comment type="caution">
    <text evidence="15">The sequence shown here is derived from an EMBL/GenBank/DDBJ whole genome shotgun (WGS) entry which is preliminary data.</text>
</comment>
<dbReference type="PIRSF" id="PIRSF037647">
    <property type="entry name" value="Dynein_regulator_Lis1"/>
    <property type="match status" value="1"/>
</dbReference>
<keyword evidence="1 11" id="KW-0813">Transport</keyword>
<dbReference type="SMART" id="SM00667">
    <property type="entry name" value="LisH"/>
    <property type="match status" value="1"/>
</dbReference>
<evidence type="ECO:0000256" key="8">
    <source>
        <dbReference type="ARBA" id="ARBA00023054"/>
    </source>
</evidence>
<dbReference type="AlphaFoldDB" id="A0A427YB03"/>
<feature type="compositionally biased region" description="Basic and acidic residues" evidence="13">
    <location>
        <begin position="430"/>
        <end position="448"/>
    </location>
</feature>
<dbReference type="Gene3D" id="1.20.960.30">
    <property type="match status" value="1"/>
</dbReference>
<keyword evidence="3 12" id="KW-0853">WD repeat</keyword>
<feature type="repeat" description="WD" evidence="12">
    <location>
        <begin position="345"/>
        <end position="386"/>
    </location>
</feature>
<keyword evidence="8 11" id="KW-0175">Coiled coil</keyword>
<dbReference type="InterPro" id="IPR020472">
    <property type="entry name" value="WD40_PAC1"/>
</dbReference>
<dbReference type="PROSITE" id="PS00678">
    <property type="entry name" value="WD_REPEATS_1"/>
    <property type="match status" value="3"/>
</dbReference>
<dbReference type="GO" id="GO:0051012">
    <property type="term" value="P:microtubule sliding"/>
    <property type="evidence" value="ECO:0007669"/>
    <property type="project" value="UniProtKB-UniRule"/>
</dbReference>
<keyword evidence="7 11" id="KW-0498">Mitosis</keyword>
<dbReference type="Gene3D" id="2.130.10.10">
    <property type="entry name" value="YVTN repeat-like/Quinoprotein amine dehydrogenase"/>
    <property type="match status" value="1"/>
</dbReference>
<dbReference type="InterPro" id="IPR006594">
    <property type="entry name" value="LisH"/>
</dbReference>
<comment type="subcellular location">
    <subcellularLocation>
        <location evidence="11">Cytoplasm</location>
        <location evidence="11">Cytoskeleton</location>
    </subcellularLocation>
    <subcellularLocation>
        <location evidence="11">Cytoplasm</location>
        <location evidence="11">Cytoskeleton</location>
        <location evidence="11">Spindle pole</location>
    </subcellularLocation>
    <text evidence="11">Localizes to the plus ends of microtubules at the hyphal tip and the mitotic spindle poles.</text>
</comment>
<feature type="repeat" description="WD" evidence="12">
    <location>
        <begin position="152"/>
        <end position="184"/>
    </location>
</feature>
<dbReference type="GO" id="GO:0000132">
    <property type="term" value="P:establishment of mitotic spindle orientation"/>
    <property type="evidence" value="ECO:0007669"/>
    <property type="project" value="UniProtKB-UniRule"/>
</dbReference>
<evidence type="ECO:0000256" key="10">
    <source>
        <dbReference type="ARBA" id="ARBA00023306"/>
    </source>
</evidence>
<comment type="domain">
    <text evidence="11">Dimerization mediated by the LisH domain may be required to activate dynein.</text>
</comment>
<dbReference type="Pfam" id="PF00400">
    <property type="entry name" value="WD40"/>
    <property type="match status" value="6"/>
</dbReference>
<evidence type="ECO:0000256" key="2">
    <source>
        <dbReference type="ARBA" id="ARBA00022490"/>
    </source>
</evidence>
<dbReference type="EMBL" id="RSCE01000001">
    <property type="protein sequence ID" value="RSH88147.1"/>
    <property type="molecule type" value="Genomic_DNA"/>
</dbReference>
<dbReference type="InterPro" id="IPR036322">
    <property type="entry name" value="WD40_repeat_dom_sf"/>
</dbReference>
<keyword evidence="10 11" id="KW-0131">Cell cycle</keyword>
<evidence type="ECO:0000256" key="9">
    <source>
        <dbReference type="ARBA" id="ARBA00023212"/>
    </source>
</evidence>
<evidence type="ECO:0000313" key="15">
    <source>
        <dbReference type="EMBL" id="RSH88147.1"/>
    </source>
</evidence>
<dbReference type="InterPro" id="IPR019775">
    <property type="entry name" value="WD40_repeat_CS"/>
</dbReference>
<organism evidence="15 16">
    <name type="scientific">Apiotrichum porosum</name>
    <dbReference type="NCBI Taxonomy" id="105984"/>
    <lineage>
        <taxon>Eukaryota</taxon>
        <taxon>Fungi</taxon>
        <taxon>Dikarya</taxon>
        <taxon>Basidiomycota</taxon>
        <taxon>Agaricomycotina</taxon>
        <taxon>Tremellomycetes</taxon>
        <taxon>Trichosporonales</taxon>
        <taxon>Trichosporonaceae</taxon>
        <taxon>Apiotrichum</taxon>
    </lineage>
</organism>
<reference evidence="15 16" key="1">
    <citation type="submission" date="2018-11" db="EMBL/GenBank/DDBJ databases">
        <title>Genome sequence of Apiotrichum porosum DSM 27194.</title>
        <authorList>
            <person name="Aliyu H."/>
            <person name="Gorte O."/>
            <person name="Ochsenreither K."/>
        </authorList>
    </citation>
    <scope>NUCLEOTIDE SEQUENCE [LARGE SCALE GENOMIC DNA]</scope>
    <source>
        <strain evidence="15 16">DSM 27194</strain>
    </source>
</reference>
<dbReference type="GO" id="GO:0005737">
    <property type="term" value="C:cytoplasm"/>
    <property type="evidence" value="ECO:0007669"/>
    <property type="project" value="UniProtKB-UniRule"/>
</dbReference>
<dbReference type="InterPro" id="IPR015943">
    <property type="entry name" value="WD40/YVTN_repeat-like_dom_sf"/>
</dbReference>
<keyword evidence="4 11" id="KW-0132">Cell division</keyword>
<comment type="function">
    <text evidence="11">Positively regulates the activity of the minus-end directed microtubule motor protein dynein. May enhance dynein-mediated microtubule sliding by targeting dynein to the microtubule plus end. Required for nuclear migration during vegetative growth as well as development. Required for retrograde early endosome (EE) transport from the hyphal tip. Required for localization of dynein to the mitotic spindle poles. Recruits additional proteins to the dynein complex at SPBs.</text>
</comment>
<dbReference type="SMART" id="SM00320">
    <property type="entry name" value="WD40"/>
    <property type="match status" value="7"/>
</dbReference>
<dbReference type="FunFam" id="1.20.960.30:FF:000002">
    <property type="entry name" value="Platelet-activating factor acetylhydrolase ib"/>
    <property type="match status" value="1"/>
</dbReference>
<dbReference type="Proteomes" id="UP000279236">
    <property type="component" value="Unassembled WGS sequence"/>
</dbReference>
<evidence type="ECO:0000256" key="4">
    <source>
        <dbReference type="ARBA" id="ARBA00022618"/>
    </source>
</evidence>
<evidence type="ECO:0000256" key="1">
    <source>
        <dbReference type="ARBA" id="ARBA00022448"/>
    </source>
</evidence>
<dbReference type="SUPFAM" id="SSF50978">
    <property type="entry name" value="WD40 repeat-like"/>
    <property type="match status" value="1"/>
</dbReference>
<accession>A0A427YB03</accession>
<dbReference type="PROSITE" id="PS50294">
    <property type="entry name" value="WD_REPEATS_REGION"/>
    <property type="match status" value="5"/>
</dbReference>
<evidence type="ECO:0000313" key="16">
    <source>
        <dbReference type="Proteomes" id="UP000279236"/>
    </source>
</evidence>
<name>A0A427YB03_9TREE</name>
<gene>
    <name evidence="11 15" type="primary">PAC1</name>
    <name evidence="11" type="synonym">LIS1</name>
    <name evidence="15" type="ORF">EHS24_000674</name>
</gene>
<dbReference type="STRING" id="105984.A0A427YB03"/>
<dbReference type="InterPro" id="IPR056795">
    <property type="entry name" value="PAC1-like_LisH-like_dom"/>
</dbReference>
<dbReference type="GO" id="GO:0005875">
    <property type="term" value="C:microtubule associated complex"/>
    <property type="evidence" value="ECO:0007669"/>
    <property type="project" value="UniProtKB-UniRule"/>
</dbReference>
<dbReference type="PANTHER" id="PTHR19848:SF8">
    <property type="entry name" value="F-BOX AND WD REPEAT DOMAIN CONTAINING 7"/>
    <property type="match status" value="1"/>
</dbReference>
<dbReference type="PROSITE" id="PS50082">
    <property type="entry name" value="WD_REPEATS_2"/>
    <property type="match status" value="6"/>
</dbReference>
<feature type="domain" description="PAC1-like LisH-like dimerisation" evidence="14">
    <location>
        <begin position="8"/>
        <end position="43"/>
    </location>
</feature>
<dbReference type="CDD" id="cd00200">
    <property type="entry name" value="WD40"/>
    <property type="match status" value="1"/>
</dbReference>
<keyword evidence="2 11" id="KW-0963">Cytoplasm</keyword>
<evidence type="ECO:0000259" key="14">
    <source>
        <dbReference type="Pfam" id="PF24951"/>
    </source>
</evidence>
<protein>
    <recommendedName>
        <fullName evidence="11">Nuclear distribution protein PAC1</fullName>
    </recommendedName>
    <alternativeName>
        <fullName evidence="11">Lissencephaly-1 homolog</fullName>
        <shortName evidence="11">LIS-1</shortName>
    </alternativeName>
    <alternativeName>
        <fullName evidence="11">nudF homolog</fullName>
    </alternativeName>
</protein>
<feature type="compositionally biased region" description="Gly residues" evidence="13">
    <location>
        <begin position="418"/>
        <end position="429"/>
    </location>
</feature>
<dbReference type="PROSITE" id="PS50896">
    <property type="entry name" value="LISH"/>
    <property type="match status" value="1"/>
</dbReference>
<comment type="similarity">
    <text evidence="11">Belongs to the WD repeat LIS1/nudF family.</text>
</comment>
<keyword evidence="6" id="KW-0677">Repeat</keyword>
<dbReference type="GO" id="GO:0070840">
    <property type="term" value="F:dynein complex binding"/>
    <property type="evidence" value="ECO:0007669"/>
    <property type="project" value="UniProtKB-UniRule"/>
</dbReference>
<dbReference type="Pfam" id="PF24951">
    <property type="entry name" value="LisH_PAC1"/>
    <property type="match status" value="1"/>
</dbReference>
<feature type="repeat" description="WD" evidence="12">
    <location>
        <begin position="237"/>
        <end position="278"/>
    </location>
</feature>
<dbReference type="PANTHER" id="PTHR19848">
    <property type="entry name" value="WD40 REPEAT PROTEIN"/>
    <property type="match status" value="1"/>
</dbReference>
<dbReference type="GeneID" id="39585217"/>
<evidence type="ECO:0000256" key="13">
    <source>
        <dbReference type="SAM" id="MobiDB-lite"/>
    </source>
</evidence>
<comment type="subunit">
    <text evidence="11">Self-associates. Interacts with NDL1 and dynein.</text>
</comment>
<evidence type="ECO:0000256" key="11">
    <source>
        <dbReference type="HAMAP-Rule" id="MF_03141"/>
    </source>
</evidence>
<keyword evidence="16" id="KW-1185">Reference proteome</keyword>
<dbReference type="InterPro" id="IPR017252">
    <property type="entry name" value="Dynein_regulator_LIS1"/>
</dbReference>
<dbReference type="InterPro" id="IPR037190">
    <property type="entry name" value="LIS1_N"/>
</dbReference>
<dbReference type="HAMAP" id="MF_03141">
    <property type="entry name" value="lis1"/>
    <property type="match status" value="1"/>
</dbReference>
<feature type="region of interest" description="Disordered" evidence="13">
    <location>
        <begin position="418"/>
        <end position="477"/>
    </location>
</feature>
<dbReference type="GO" id="GO:0051301">
    <property type="term" value="P:cell division"/>
    <property type="evidence" value="ECO:0007669"/>
    <property type="project" value="UniProtKB-KW"/>
</dbReference>
<proteinExistence type="inferred from homology"/>
<keyword evidence="5 11" id="KW-0493">Microtubule</keyword>
<feature type="repeat" description="WD" evidence="12">
    <location>
        <begin position="323"/>
        <end position="344"/>
    </location>
</feature>
<evidence type="ECO:0000256" key="5">
    <source>
        <dbReference type="ARBA" id="ARBA00022701"/>
    </source>
</evidence>
<dbReference type="RefSeq" id="XP_028480355.1">
    <property type="nucleotide sequence ID" value="XM_028616498.1"/>
</dbReference>
<dbReference type="InterPro" id="IPR001680">
    <property type="entry name" value="WD40_rpt"/>
</dbReference>
<evidence type="ECO:0000256" key="7">
    <source>
        <dbReference type="ARBA" id="ARBA00022776"/>
    </source>
</evidence>
<dbReference type="PRINTS" id="PR00320">
    <property type="entry name" value="GPROTEINBRPT"/>
</dbReference>
<evidence type="ECO:0000256" key="12">
    <source>
        <dbReference type="PROSITE-ProRule" id="PRU00221"/>
    </source>
</evidence>
<keyword evidence="9 11" id="KW-0206">Cytoskeleton</keyword>
<feature type="repeat" description="WD" evidence="12">
    <location>
        <begin position="195"/>
        <end position="236"/>
    </location>
</feature>